<sequence length="101" mass="10456">MPDPSVVPGGVLVDVLAVRVPSYTRQVLNGDLGYDLPVPLVPGPTCIGRVVAVAEDVFGIEVGGVVLCNSLYSSAEVLGSPDEILIGWTGTGTAVRCFEQD</sequence>
<dbReference type="SUPFAM" id="SSF50129">
    <property type="entry name" value="GroES-like"/>
    <property type="match status" value="1"/>
</dbReference>
<evidence type="ECO:0000313" key="2">
    <source>
        <dbReference type="EMBL" id="KZM74981.1"/>
    </source>
</evidence>
<gene>
    <name evidence="2" type="ORF">AWN90_23540</name>
</gene>
<dbReference type="AlphaFoldDB" id="A0A164P157"/>
<comment type="caution">
    <text evidence="2">The sequence shown here is derived from an EMBL/GenBank/DDBJ whole genome shotgun (WGS) entry which is preliminary data.</text>
</comment>
<dbReference type="EMBL" id="LWGR01000004">
    <property type="protein sequence ID" value="KZM74981.1"/>
    <property type="molecule type" value="Genomic_DNA"/>
</dbReference>
<accession>A0A164P157</accession>
<feature type="domain" description="Alcohol dehydrogenase-like N-terminal" evidence="1">
    <location>
        <begin position="8"/>
        <end position="71"/>
    </location>
</feature>
<name>A0A164P157_9NOCA</name>
<dbReference type="STRING" id="455432.AWN90_23540"/>
<evidence type="ECO:0000313" key="3">
    <source>
        <dbReference type="Proteomes" id="UP000076512"/>
    </source>
</evidence>
<evidence type="ECO:0000259" key="1">
    <source>
        <dbReference type="Pfam" id="PF08240"/>
    </source>
</evidence>
<organism evidence="2 3">
    <name type="scientific">Nocardia terpenica</name>
    <dbReference type="NCBI Taxonomy" id="455432"/>
    <lineage>
        <taxon>Bacteria</taxon>
        <taxon>Bacillati</taxon>
        <taxon>Actinomycetota</taxon>
        <taxon>Actinomycetes</taxon>
        <taxon>Mycobacteriales</taxon>
        <taxon>Nocardiaceae</taxon>
        <taxon>Nocardia</taxon>
    </lineage>
</organism>
<dbReference type="InterPro" id="IPR011032">
    <property type="entry name" value="GroES-like_sf"/>
</dbReference>
<dbReference type="Pfam" id="PF08240">
    <property type="entry name" value="ADH_N"/>
    <property type="match status" value="1"/>
</dbReference>
<keyword evidence="3" id="KW-1185">Reference proteome</keyword>
<dbReference type="InterPro" id="IPR013154">
    <property type="entry name" value="ADH-like_N"/>
</dbReference>
<reference evidence="2 3" key="1">
    <citation type="submission" date="2016-04" db="EMBL/GenBank/DDBJ databases">
        <authorList>
            <person name="Evans L.H."/>
            <person name="Alamgir A."/>
            <person name="Owens N."/>
            <person name="Weber N.D."/>
            <person name="Virtaneva K."/>
            <person name="Barbian K."/>
            <person name="Babar A."/>
            <person name="Rosenke K."/>
        </authorList>
    </citation>
    <scope>NUCLEOTIDE SEQUENCE [LARGE SCALE GENOMIC DNA]</scope>
    <source>
        <strain evidence="2 3">IFM 0406</strain>
    </source>
</reference>
<dbReference type="Proteomes" id="UP000076512">
    <property type="component" value="Unassembled WGS sequence"/>
</dbReference>
<protein>
    <recommendedName>
        <fullName evidence="1">Alcohol dehydrogenase-like N-terminal domain-containing protein</fullName>
    </recommendedName>
</protein>
<proteinExistence type="predicted"/>
<dbReference type="Gene3D" id="3.90.180.10">
    <property type="entry name" value="Medium-chain alcohol dehydrogenases, catalytic domain"/>
    <property type="match status" value="1"/>
</dbReference>